<dbReference type="GO" id="GO:0019748">
    <property type="term" value="P:secondary metabolic process"/>
    <property type="evidence" value="ECO:0007669"/>
    <property type="project" value="TreeGrafter"/>
</dbReference>
<dbReference type="GO" id="GO:0005737">
    <property type="term" value="C:cytoplasm"/>
    <property type="evidence" value="ECO:0007669"/>
    <property type="project" value="TreeGrafter"/>
</dbReference>
<evidence type="ECO:0000259" key="3">
    <source>
        <dbReference type="Pfam" id="PF04909"/>
    </source>
</evidence>
<dbReference type="InterPro" id="IPR032465">
    <property type="entry name" value="ACMSD"/>
</dbReference>
<dbReference type="InterPro" id="IPR006680">
    <property type="entry name" value="Amidohydro-rel"/>
</dbReference>
<keyword evidence="2" id="KW-0732">Signal</keyword>
<feature type="signal peptide" evidence="2">
    <location>
        <begin position="1"/>
        <end position="20"/>
    </location>
</feature>
<dbReference type="SUPFAM" id="SSF51556">
    <property type="entry name" value="Metallo-dependent hydrolases"/>
    <property type="match status" value="1"/>
</dbReference>
<dbReference type="AlphaFoldDB" id="A0A2W5V7G0"/>
<dbReference type="PANTHER" id="PTHR21240:SF28">
    <property type="entry name" value="ISO-OROTATE DECARBOXYLASE (EUROFUNG)"/>
    <property type="match status" value="1"/>
</dbReference>
<evidence type="ECO:0000256" key="2">
    <source>
        <dbReference type="SAM" id="SignalP"/>
    </source>
</evidence>
<dbReference type="Proteomes" id="UP000249393">
    <property type="component" value="Unassembled WGS sequence"/>
</dbReference>
<evidence type="ECO:0000313" key="4">
    <source>
        <dbReference type="EMBL" id="PZR35919.1"/>
    </source>
</evidence>
<reference evidence="4 5" key="1">
    <citation type="submission" date="2017-08" db="EMBL/GenBank/DDBJ databases">
        <title>Infants hospitalized years apart are colonized by the same room-sourced microbial strains.</title>
        <authorList>
            <person name="Brooks B."/>
            <person name="Olm M.R."/>
            <person name="Firek B.A."/>
            <person name="Baker R."/>
            <person name="Thomas B.C."/>
            <person name="Morowitz M.J."/>
            <person name="Banfield J.F."/>
        </authorList>
    </citation>
    <scope>NUCLEOTIDE SEQUENCE [LARGE SCALE GENOMIC DNA]</scope>
    <source>
        <strain evidence="4">S2_003_000_R2_4</strain>
    </source>
</reference>
<evidence type="ECO:0000313" key="5">
    <source>
        <dbReference type="Proteomes" id="UP000249393"/>
    </source>
</evidence>
<dbReference type="InterPro" id="IPR032466">
    <property type="entry name" value="Metal_Hydrolase"/>
</dbReference>
<dbReference type="PANTHER" id="PTHR21240">
    <property type="entry name" value="2-AMINO-3-CARBOXYLMUCONATE-6-SEMIALDEHYDE DECARBOXYLASE"/>
    <property type="match status" value="1"/>
</dbReference>
<keyword evidence="1" id="KW-0456">Lyase</keyword>
<dbReference type="EMBL" id="QFQZ01000011">
    <property type="protein sequence ID" value="PZR35919.1"/>
    <property type="molecule type" value="Genomic_DNA"/>
</dbReference>
<keyword evidence="4" id="KW-0378">Hydrolase</keyword>
<feature type="domain" description="Amidohydrolase-related" evidence="3">
    <location>
        <begin position="101"/>
        <end position="302"/>
    </location>
</feature>
<comment type="caution">
    <text evidence="4">The sequence shown here is derived from an EMBL/GenBank/DDBJ whole genome shotgun (WGS) entry which is preliminary data.</text>
</comment>
<organism evidence="4 5">
    <name type="scientific">Caulobacter segnis</name>
    <dbReference type="NCBI Taxonomy" id="88688"/>
    <lineage>
        <taxon>Bacteria</taxon>
        <taxon>Pseudomonadati</taxon>
        <taxon>Pseudomonadota</taxon>
        <taxon>Alphaproteobacteria</taxon>
        <taxon>Caulobacterales</taxon>
        <taxon>Caulobacteraceae</taxon>
        <taxon>Caulobacter</taxon>
    </lineage>
</organism>
<dbReference type="GO" id="GO:0016831">
    <property type="term" value="F:carboxy-lyase activity"/>
    <property type="evidence" value="ECO:0007669"/>
    <property type="project" value="InterPro"/>
</dbReference>
<name>A0A2W5V7G0_9CAUL</name>
<gene>
    <name evidence="4" type="ORF">DI526_05570</name>
</gene>
<dbReference type="RefSeq" id="WP_304275187.1">
    <property type="nucleotide sequence ID" value="NZ_QFQZ01000011.1"/>
</dbReference>
<sequence length="320" mass="34368">MSLRCGALAGVLLLSGKAWAGPAVDHHMHVHSPAILDILPAYCASPMRKSPCDPRFTAPLTVDDALKAMDEAGIRKGWLMSTAYLAESPLAESRPDATLVLRKANDFTVGLARRRPDRLAAFVSVNPTAPDALAEIARWRGDPAVTGLKLHLTNSGVDLRDPEQATKLAAVFRAAAVNRWTIMIHMRTAAADYGARDVGVFLDQVLPAAGDTPVVIAHAAGWGGIDAVTLDALSAFADALGRDPRFGRHLRFDLAQVFTEKTTAEDRTAMAQLIRRIGPDHFVAGSDWPFSGDLKRYYAKAYGGADLSPTEWAVILAAQP</sequence>
<dbReference type="Pfam" id="PF04909">
    <property type="entry name" value="Amidohydro_2"/>
    <property type="match status" value="1"/>
</dbReference>
<accession>A0A2W5V7G0</accession>
<dbReference type="GO" id="GO:0016787">
    <property type="term" value="F:hydrolase activity"/>
    <property type="evidence" value="ECO:0007669"/>
    <property type="project" value="UniProtKB-KW"/>
</dbReference>
<proteinExistence type="predicted"/>
<dbReference type="Gene3D" id="3.20.20.140">
    <property type="entry name" value="Metal-dependent hydrolases"/>
    <property type="match status" value="1"/>
</dbReference>
<protein>
    <submittedName>
        <fullName evidence="4">Amidohydrolase</fullName>
    </submittedName>
</protein>
<feature type="chain" id="PRO_5015989519" evidence="2">
    <location>
        <begin position="21"/>
        <end position="320"/>
    </location>
</feature>
<evidence type="ECO:0000256" key="1">
    <source>
        <dbReference type="ARBA" id="ARBA00023239"/>
    </source>
</evidence>